<keyword evidence="1" id="KW-0378">Hydrolase</keyword>
<dbReference type="SUPFAM" id="SSF56235">
    <property type="entry name" value="N-terminal nucleophile aminohydrolases (Ntn hydrolases)"/>
    <property type="match status" value="1"/>
</dbReference>
<dbReference type="Pfam" id="PF01019">
    <property type="entry name" value="G_glu_transpept"/>
    <property type="match status" value="1"/>
</dbReference>
<dbReference type="InterPro" id="IPR043138">
    <property type="entry name" value="GGT_lsub"/>
</dbReference>
<keyword evidence="2" id="KW-1185">Reference proteome</keyword>
<evidence type="ECO:0000313" key="1">
    <source>
        <dbReference type="EMBL" id="SFN35196.1"/>
    </source>
</evidence>
<dbReference type="PANTHER" id="PTHR43881:SF1">
    <property type="entry name" value="GAMMA-GLUTAMYLTRANSPEPTIDASE (AFU_ORTHOLOGUE AFUA_4G13580)"/>
    <property type="match status" value="1"/>
</dbReference>
<accession>A0A1I4YB02</accession>
<dbReference type="Gene3D" id="3.60.20.40">
    <property type="match status" value="1"/>
</dbReference>
<dbReference type="Proteomes" id="UP000199614">
    <property type="component" value="Unassembled WGS sequence"/>
</dbReference>
<dbReference type="PRINTS" id="PR01210">
    <property type="entry name" value="GGTRANSPTASE"/>
</dbReference>
<dbReference type="Gene3D" id="1.10.246.130">
    <property type="match status" value="1"/>
</dbReference>
<reference evidence="1 2" key="1">
    <citation type="submission" date="2016-10" db="EMBL/GenBank/DDBJ databases">
        <authorList>
            <person name="de Groot N.N."/>
        </authorList>
    </citation>
    <scope>NUCLEOTIDE SEQUENCE [LARGE SCALE GENOMIC DNA]</scope>
    <source>
        <strain evidence="1 2">CGMCC 4.1877</strain>
    </source>
</reference>
<proteinExistence type="predicted"/>
<dbReference type="InterPro" id="IPR052896">
    <property type="entry name" value="GGT-like_enzyme"/>
</dbReference>
<dbReference type="InterPro" id="IPR029055">
    <property type="entry name" value="Ntn_hydrolases_N"/>
</dbReference>
<dbReference type="EMBL" id="FOUY01000013">
    <property type="protein sequence ID" value="SFN35196.1"/>
    <property type="molecule type" value="Genomic_DNA"/>
</dbReference>
<evidence type="ECO:0000313" key="2">
    <source>
        <dbReference type="Proteomes" id="UP000199614"/>
    </source>
</evidence>
<organism evidence="1 2">
    <name type="scientific">Pseudonocardia ammonioxydans</name>
    <dbReference type="NCBI Taxonomy" id="260086"/>
    <lineage>
        <taxon>Bacteria</taxon>
        <taxon>Bacillati</taxon>
        <taxon>Actinomycetota</taxon>
        <taxon>Actinomycetes</taxon>
        <taxon>Pseudonocardiales</taxon>
        <taxon>Pseudonocardiaceae</taxon>
        <taxon>Pseudonocardia</taxon>
    </lineage>
</organism>
<gene>
    <name evidence="1" type="ORF">SAMN05216207_101336</name>
</gene>
<name>A0A1I4YB02_PSUAM</name>
<sequence length="546" mass="55263">MPRMTVLAPASPFPVSARVPALGADGMVSASHPAISRAGAEVLASGGNAVDAALAMAAVAWLALPGQCGVGGDAFALVREADGEVRAFCGSGFGPDGGTPDRYGAATTLPRYGPLSVTAPGAVAALAALHVAGATRPLPELWQPAVRIAAAGLPCTARTRDDIGRHRDRLAADPDTAAALLRDGRAPAVGTRLAHPRLAESIATLARDPDALYTGSLADRAVEALVAGGAPFTGDEWAASGHVPAQAPLEGRYAGHRVFQTPLPTPGWMVLDQLAMCDGELRTGGTAPAPLGVEAVHRLAGAARIAFDDRYHRAGADVPVPARAGDPAALAHARERIRAGDLPGPAGARAGGDTTSMVAVDAEGRAVGLIASLAFTFGAGTTVPGTGIVLNNRLARGAYLVPGHPNEVRPRRRPLHTLNTWLVTDDGGRLQHVGNTPGGDGQVQWNAQLISHLLDHGAGPQDAVDAPRFSVFPGSDAGDLGSPAELRCEDRLGPAVLAGLAARGHRVVDVGGHGAGGSAQVVSVDQRSGCLVAGSDSRQEGVALGV</sequence>
<dbReference type="GO" id="GO:0016787">
    <property type="term" value="F:hydrolase activity"/>
    <property type="evidence" value="ECO:0007669"/>
    <property type="project" value="UniProtKB-KW"/>
</dbReference>
<protein>
    <submittedName>
        <fullName evidence="1">Gamma-glutamyltranspeptidase / glutathione hydrolase</fullName>
    </submittedName>
</protein>
<dbReference type="PANTHER" id="PTHR43881">
    <property type="entry name" value="GAMMA-GLUTAMYLTRANSPEPTIDASE (AFU_ORTHOLOGUE AFUA_4G13580)"/>
    <property type="match status" value="1"/>
</dbReference>
<dbReference type="InterPro" id="IPR043137">
    <property type="entry name" value="GGT_ssub_C"/>
</dbReference>
<dbReference type="AlphaFoldDB" id="A0A1I4YB02"/>
<dbReference type="STRING" id="260086.SAMN05216207_101336"/>